<evidence type="ECO:0000313" key="2">
    <source>
        <dbReference type="Proteomes" id="UP001147752"/>
    </source>
</evidence>
<dbReference type="OrthoDB" id="3000060at2759"/>
<dbReference type="AlphaFoldDB" id="A0A9W9SSG6"/>
<dbReference type="EMBL" id="JAPZBT010000001">
    <property type="protein sequence ID" value="KAJ5383750.1"/>
    <property type="molecule type" value="Genomic_DNA"/>
</dbReference>
<evidence type="ECO:0000313" key="1">
    <source>
        <dbReference type="EMBL" id="KAJ5383750.1"/>
    </source>
</evidence>
<dbReference type="GeneID" id="81458574"/>
<organism evidence="1 2">
    <name type="scientific">Penicillium concentricum</name>
    <dbReference type="NCBI Taxonomy" id="293559"/>
    <lineage>
        <taxon>Eukaryota</taxon>
        <taxon>Fungi</taxon>
        <taxon>Dikarya</taxon>
        <taxon>Ascomycota</taxon>
        <taxon>Pezizomycotina</taxon>
        <taxon>Eurotiomycetes</taxon>
        <taxon>Eurotiomycetidae</taxon>
        <taxon>Eurotiales</taxon>
        <taxon>Aspergillaceae</taxon>
        <taxon>Penicillium</taxon>
    </lineage>
</organism>
<reference evidence="1" key="2">
    <citation type="journal article" date="2023" name="IMA Fungus">
        <title>Comparative genomic study of the Penicillium genus elucidates a diverse pangenome and 15 lateral gene transfer events.</title>
        <authorList>
            <person name="Petersen C."/>
            <person name="Sorensen T."/>
            <person name="Nielsen M.R."/>
            <person name="Sondergaard T.E."/>
            <person name="Sorensen J.L."/>
            <person name="Fitzpatrick D.A."/>
            <person name="Frisvad J.C."/>
            <person name="Nielsen K.L."/>
        </authorList>
    </citation>
    <scope>NUCLEOTIDE SEQUENCE</scope>
    <source>
        <strain evidence="1">IBT 3081</strain>
    </source>
</reference>
<dbReference type="RefSeq" id="XP_056583526.1">
    <property type="nucleotide sequence ID" value="XM_056719391.1"/>
</dbReference>
<comment type="caution">
    <text evidence="1">The sequence shown here is derived from an EMBL/GenBank/DDBJ whole genome shotgun (WGS) entry which is preliminary data.</text>
</comment>
<gene>
    <name evidence="1" type="ORF">N7517_001661</name>
</gene>
<proteinExistence type="predicted"/>
<dbReference type="Proteomes" id="UP001147752">
    <property type="component" value="Unassembled WGS sequence"/>
</dbReference>
<protein>
    <submittedName>
        <fullName evidence="1">Uncharacterized protein</fullName>
    </submittedName>
</protein>
<accession>A0A9W9SSG6</accession>
<name>A0A9W9SSG6_9EURO</name>
<reference evidence="1" key="1">
    <citation type="submission" date="2022-12" db="EMBL/GenBank/DDBJ databases">
        <authorList>
            <person name="Petersen C."/>
        </authorList>
    </citation>
    <scope>NUCLEOTIDE SEQUENCE</scope>
    <source>
        <strain evidence="1">IBT 3081</strain>
    </source>
</reference>
<keyword evidence="2" id="KW-1185">Reference proteome</keyword>
<sequence length="73" mass="8126">MASTSSYQPLVQGGHALRFDMRPSMFISLTVPVVHENTIIIAATHPTLTTGSPQDDGWFISDFYAFNHLFKGR</sequence>